<keyword evidence="3" id="KW-1185">Reference proteome</keyword>
<evidence type="ECO:0000313" key="3">
    <source>
        <dbReference type="Proteomes" id="UP000044602"/>
    </source>
</evidence>
<evidence type="ECO:0000256" key="1">
    <source>
        <dbReference type="SAM" id="MobiDB-lite"/>
    </source>
</evidence>
<sequence>MSALDWFRPWQHSGAHEPSMNTCTSDNSNSTAGACEARRQATTSLCNGVSSLNIDQERMLRAERASHKARLPQAPAALEEIVDDRAHAWHHPTLDQTVDILYTIMMTKSVSTPLPVEFDPHVRHLLEGFSGLQTSLHETQQLLEEETETKRRSLDEFTTMSIDWGKKESDYKAEIRRLELLLARAAPEGVAAVVLARSGSVVDRSLAESRRFKARIRDLTDGAEDDPMPSQHAQAGADVEHGDVCCPNETRLPRKPQRFASHRSILTMRQDLTPDADVISSERLRRHSLRRRPGQRRRAATSVVNVGSSSQEPELHLGRRDANSKHPKPGLCLGPGTAKLDDFLRSRLSDHLAAGSVAPYSYSTDKFDDSDRGEDEDITGIHHRRIFSFQAGDDRLPMVSHRYTSPRKQCYDNSVIDRHNASTTSLSMSPGKHFQGEQVGEVAESTGYSSNEMIPEENTVSSTYRRTLASNGSDVHEQTPTEKISCQGLVMAPCKNFRSPQYRNRSTSLPEDIRETTGRSSRSGRKIAAHTISEACQRLTLLAVGRQSGERPSVSRSSAAYTQ</sequence>
<feature type="compositionally biased region" description="Basic and acidic residues" evidence="1">
    <location>
        <begin position="313"/>
        <end position="324"/>
    </location>
</feature>
<feature type="region of interest" description="Disordered" evidence="1">
    <location>
        <begin position="219"/>
        <end position="241"/>
    </location>
</feature>
<gene>
    <name evidence="2" type="ORF">BN1708_007566</name>
</gene>
<proteinExistence type="predicted"/>
<feature type="region of interest" description="Disordered" evidence="1">
    <location>
        <begin position="248"/>
        <end position="267"/>
    </location>
</feature>
<dbReference type="STRING" id="100787.A0A0G4MUH6"/>
<evidence type="ECO:0000313" key="2">
    <source>
        <dbReference type="EMBL" id="CRK37903.1"/>
    </source>
</evidence>
<dbReference type="AlphaFoldDB" id="A0A0G4MUH6"/>
<protein>
    <submittedName>
        <fullName evidence="2">Uncharacterized protein</fullName>
    </submittedName>
</protein>
<dbReference type="Proteomes" id="UP000044602">
    <property type="component" value="Unassembled WGS sequence"/>
</dbReference>
<name>A0A0G4MUH6_VERLO</name>
<reference evidence="3" key="1">
    <citation type="submission" date="2015-05" db="EMBL/GenBank/DDBJ databases">
        <authorList>
            <person name="Fogelqvist Johan"/>
        </authorList>
    </citation>
    <scope>NUCLEOTIDE SEQUENCE [LARGE SCALE GENOMIC DNA]</scope>
</reference>
<feature type="compositionally biased region" description="Polar residues" evidence="1">
    <location>
        <begin position="499"/>
        <end position="509"/>
    </location>
</feature>
<feature type="region of interest" description="Disordered" evidence="1">
    <location>
        <begin position="499"/>
        <end position="525"/>
    </location>
</feature>
<accession>A0A0G4MUH6</accession>
<feature type="compositionally biased region" description="Polar residues" evidence="1">
    <location>
        <begin position="302"/>
        <end position="312"/>
    </location>
</feature>
<dbReference type="EMBL" id="CVQH01025083">
    <property type="protein sequence ID" value="CRK37903.1"/>
    <property type="molecule type" value="Genomic_DNA"/>
</dbReference>
<organism evidence="2 3">
    <name type="scientific">Verticillium longisporum</name>
    <name type="common">Verticillium dahliae var. longisporum</name>
    <dbReference type="NCBI Taxonomy" id="100787"/>
    <lineage>
        <taxon>Eukaryota</taxon>
        <taxon>Fungi</taxon>
        <taxon>Dikarya</taxon>
        <taxon>Ascomycota</taxon>
        <taxon>Pezizomycotina</taxon>
        <taxon>Sordariomycetes</taxon>
        <taxon>Hypocreomycetidae</taxon>
        <taxon>Glomerellales</taxon>
        <taxon>Plectosphaerellaceae</taxon>
        <taxon>Verticillium</taxon>
    </lineage>
</organism>
<feature type="compositionally biased region" description="Basic residues" evidence="1">
    <location>
        <begin position="284"/>
        <end position="299"/>
    </location>
</feature>
<feature type="region of interest" description="Disordered" evidence="1">
    <location>
        <begin position="277"/>
        <end position="333"/>
    </location>
</feature>